<proteinExistence type="predicted"/>
<reference evidence="3" key="1">
    <citation type="submission" date="2017-08" db="EMBL/GenBank/DDBJ databases">
        <authorList>
            <person name="Alvarez-Ponce D."/>
            <person name="Weitzman C.L."/>
            <person name="Tillett R.L."/>
            <person name="Sandmeier F.C."/>
            <person name="Tracy C.R."/>
        </authorList>
    </citation>
    <scope>NUCLEOTIDE SEQUENCE [LARGE SCALE GENOMIC DNA]</scope>
    <source>
        <strain evidence="3">723</strain>
    </source>
</reference>
<dbReference type="AlphaFoldDB" id="A0A269TIP0"/>
<name>A0A269TIP0_9BACT</name>
<protein>
    <submittedName>
        <fullName evidence="2">Uncharacterized protein</fullName>
    </submittedName>
</protein>
<evidence type="ECO:0000313" key="3">
    <source>
        <dbReference type="Proteomes" id="UP000216943"/>
    </source>
</evidence>
<dbReference type="Proteomes" id="UP000216943">
    <property type="component" value="Unassembled WGS sequence"/>
</dbReference>
<sequence>MSPLPILKYNKNKMFLILIAPVISVSTVSLFIACSPNIGLNHKNIQKDSTPLENKDIPKAPEPLEDKGSPKEPISPFSNKSTFKKSSTFDNTEIIKNSASNINKGPHVPFNDKSILKGSGLFVKTTIDNKNYLQLNTWNFMDFTFSDFQWIIENDWKNKKLDKTDKDRDSYNWYPVEINNSYISKWETFIKKWNWEYEPKFVADSSNQYEDFIKYFSEQKPYPNHLKSVSLVKNEGELKQALRLEDQDREKYLKYFIALEDYLYWYKTEKLSDEELSKKYFPWTETFNFDAINSKMDFEKYDYLFVKDLRSTYGDGNVGIGDLSKGIKINSYKIEPESHKFTIEFLYDDEVDPCPNCPLDEQLNHYWSWKRLSSMLIPIEKNKISEFNMNDWNLHIRGYSYIPYGRR</sequence>
<accession>A0A269TIP0</accession>
<feature type="region of interest" description="Disordered" evidence="1">
    <location>
        <begin position="43"/>
        <end position="85"/>
    </location>
</feature>
<evidence type="ECO:0000256" key="1">
    <source>
        <dbReference type="SAM" id="MobiDB-lite"/>
    </source>
</evidence>
<dbReference type="RefSeq" id="WP_095334844.1">
    <property type="nucleotide sequence ID" value="NZ_NQNY01000007.1"/>
</dbReference>
<dbReference type="EMBL" id="NQNY01000007">
    <property type="protein sequence ID" value="PAK21339.1"/>
    <property type="molecule type" value="Genomic_DNA"/>
</dbReference>
<organism evidence="2 3">
    <name type="scientific">Mycoplasmopsis agassizii</name>
    <dbReference type="NCBI Taxonomy" id="33922"/>
    <lineage>
        <taxon>Bacteria</taxon>
        <taxon>Bacillati</taxon>
        <taxon>Mycoplasmatota</taxon>
        <taxon>Mycoplasmoidales</taxon>
        <taxon>Metamycoplasmataceae</taxon>
        <taxon>Mycoplasmopsis</taxon>
    </lineage>
</organism>
<gene>
    <name evidence="2" type="ORF">CJJ23_02790</name>
</gene>
<feature type="compositionally biased region" description="Basic and acidic residues" evidence="1">
    <location>
        <begin position="53"/>
        <end position="70"/>
    </location>
</feature>
<comment type="caution">
    <text evidence="2">The sequence shown here is derived from an EMBL/GenBank/DDBJ whole genome shotgun (WGS) entry which is preliminary data.</text>
</comment>
<evidence type="ECO:0000313" key="2">
    <source>
        <dbReference type="EMBL" id="PAK21339.1"/>
    </source>
</evidence>